<feature type="domain" description="Lipid/polyisoprenoid-binding YceI-like" evidence="1">
    <location>
        <begin position="30"/>
        <end position="182"/>
    </location>
</feature>
<organism evidence="2 3">
    <name type="scientific">Dyadobacter fermentans (strain ATCC 700827 / DSM 18053 / CIP 107007 / KCTC 52180 / NS114)</name>
    <dbReference type="NCBI Taxonomy" id="471854"/>
    <lineage>
        <taxon>Bacteria</taxon>
        <taxon>Pseudomonadati</taxon>
        <taxon>Bacteroidota</taxon>
        <taxon>Cytophagia</taxon>
        <taxon>Cytophagales</taxon>
        <taxon>Spirosomataceae</taxon>
        <taxon>Dyadobacter</taxon>
    </lineage>
</organism>
<proteinExistence type="predicted"/>
<protein>
    <submittedName>
        <fullName evidence="2">YceI family protein</fullName>
    </submittedName>
</protein>
<evidence type="ECO:0000313" key="2">
    <source>
        <dbReference type="EMBL" id="ACT92445.1"/>
    </source>
</evidence>
<dbReference type="STRING" id="471854.Dfer_1196"/>
<dbReference type="PANTHER" id="PTHR34406">
    <property type="entry name" value="PROTEIN YCEI"/>
    <property type="match status" value="1"/>
</dbReference>
<name>C6W585_DYAFD</name>
<sequence length="183" mass="20401">MKYIDITMRKYLTLISLLVFSAFVFVRITEWKLADGYEIRFDGKYAHGTFNRMEGHIRFDPTQPGSARFEVAVDVASIDTGIELKNKHAKSEKWFDAEKYPLIKFTSQSVASSDTGFVVHGDLELRGIIKPIAIPFTFKTTGSEALFYGGFKVNRGDFGIGKVNGKDSDSTSVDVSVPVLALE</sequence>
<dbReference type="AlphaFoldDB" id="C6W585"/>
<dbReference type="EMBL" id="CP001619">
    <property type="protein sequence ID" value="ACT92445.1"/>
    <property type="molecule type" value="Genomic_DNA"/>
</dbReference>
<dbReference type="SUPFAM" id="SSF101874">
    <property type="entry name" value="YceI-like"/>
    <property type="match status" value="1"/>
</dbReference>
<evidence type="ECO:0000313" key="3">
    <source>
        <dbReference type="Proteomes" id="UP000002011"/>
    </source>
</evidence>
<reference evidence="2 3" key="1">
    <citation type="journal article" date="2009" name="Stand. Genomic Sci.">
        <title>Complete genome sequence of Dyadobacter fermentans type strain (NS114).</title>
        <authorList>
            <person name="Lang E."/>
            <person name="Lapidus A."/>
            <person name="Chertkov O."/>
            <person name="Brettin T."/>
            <person name="Detter J.C."/>
            <person name="Han C."/>
            <person name="Copeland A."/>
            <person name="Glavina Del Rio T."/>
            <person name="Nolan M."/>
            <person name="Chen F."/>
            <person name="Lucas S."/>
            <person name="Tice H."/>
            <person name="Cheng J.F."/>
            <person name="Land M."/>
            <person name="Hauser L."/>
            <person name="Chang Y.J."/>
            <person name="Jeffries C.D."/>
            <person name="Kopitz M."/>
            <person name="Bruce D."/>
            <person name="Goodwin L."/>
            <person name="Pitluck S."/>
            <person name="Ovchinnikova G."/>
            <person name="Pati A."/>
            <person name="Ivanova N."/>
            <person name="Mavrommatis K."/>
            <person name="Chen A."/>
            <person name="Palaniappan K."/>
            <person name="Chain P."/>
            <person name="Bristow J."/>
            <person name="Eisen J.A."/>
            <person name="Markowitz V."/>
            <person name="Hugenholtz P."/>
            <person name="Goker M."/>
            <person name="Rohde M."/>
            <person name="Kyrpides N.C."/>
            <person name="Klenk H.P."/>
        </authorList>
    </citation>
    <scope>NUCLEOTIDE SEQUENCE [LARGE SCALE GENOMIC DNA]</scope>
    <source>
        <strain evidence="3">ATCC 700827 / DSM 18053 / CIP 107007 / KCTC 52180 / NS114</strain>
    </source>
</reference>
<dbReference type="Pfam" id="PF04264">
    <property type="entry name" value="YceI"/>
    <property type="match status" value="1"/>
</dbReference>
<dbReference type="PANTHER" id="PTHR34406:SF1">
    <property type="entry name" value="PROTEIN YCEI"/>
    <property type="match status" value="1"/>
</dbReference>
<dbReference type="Gene3D" id="2.40.128.110">
    <property type="entry name" value="Lipid/polyisoprenoid-binding, YceI-like"/>
    <property type="match status" value="1"/>
</dbReference>
<dbReference type="HOGENOM" id="CLU_071003_5_2_10"/>
<gene>
    <name evidence="2" type="ordered locus">Dfer_1196</name>
</gene>
<dbReference type="eggNOG" id="COG2353">
    <property type="taxonomic scope" value="Bacteria"/>
</dbReference>
<dbReference type="SMART" id="SM00867">
    <property type="entry name" value="YceI"/>
    <property type="match status" value="1"/>
</dbReference>
<dbReference type="InterPro" id="IPR036761">
    <property type="entry name" value="TTHA0802/YceI-like_sf"/>
</dbReference>
<dbReference type="Proteomes" id="UP000002011">
    <property type="component" value="Chromosome"/>
</dbReference>
<accession>C6W585</accession>
<evidence type="ECO:0000259" key="1">
    <source>
        <dbReference type="SMART" id="SM00867"/>
    </source>
</evidence>
<dbReference type="InterPro" id="IPR007372">
    <property type="entry name" value="Lipid/polyisoprenoid-bd_YceI"/>
</dbReference>
<dbReference type="KEGG" id="dfe:Dfer_1196"/>
<keyword evidence="3" id="KW-1185">Reference proteome</keyword>